<evidence type="ECO:0000313" key="1">
    <source>
        <dbReference type="EMBL" id="BAE90387.1"/>
    </source>
</evidence>
<dbReference type="EMBL" id="AB173325">
    <property type="protein sequence ID" value="BAE90387.1"/>
    <property type="molecule type" value="mRNA"/>
</dbReference>
<keyword evidence="1" id="KW-0378">Hydrolase</keyword>
<reference evidence="1" key="1">
    <citation type="journal article" date="2007" name="PLoS Biol.">
        <title>Rate of evolution in brain-expressed genes in humans and other primates.</title>
        <authorList>
            <person name="Wang H.-Y."/>
            <person name="Chien H.-C."/>
            <person name="Osada N."/>
            <person name="Hashimoto K."/>
            <person name="Sugano S."/>
            <person name="Gojobori T."/>
            <person name="Chou C.-K."/>
            <person name="Tsai S.-F."/>
            <person name="Wu C.-I."/>
            <person name="Shen C.-K.J."/>
        </authorList>
    </citation>
    <scope>NUCLEOTIDE SEQUENCE</scope>
</reference>
<name>I7G773_MACFA</name>
<sequence>MENIFVLVCCYFLSYFEKYKYIEMVHLNICLYMYKCLVF</sequence>
<dbReference type="AlphaFoldDB" id="I7G773"/>
<accession>I7G773</accession>
<proteinExistence type="evidence at transcript level"/>
<dbReference type="GO" id="GO:0016787">
    <property type="term" value="F:hydrolase activity"/>
    <property type="evidence" value="ECO:0007669"/>
    <property type="project" value="UniProtKB-KW"/>
</dbReference>
<protein>
    <submittedName>
        <fullName evidence="1">Macaca fascicularis brain cDNA clone: QflA-22038, similar to human platelet-activating factor acetylhydrolase, isoform Ib,alpha subunit 45kDa (PAFAH1B1), mRNA, RefSeq: NM_000430.2</fullName>
    </submittedName>
</protein>
<organism evidence="1">
    <name type="scientific">Macaca fascicularis</name>
    <name type="common">Crab-eating macaque</name>
    <name type="synonym">Cynomolgus monkey</name>
    <dbReference type="NCBI Taxonomy" id="9541"/>
    <lineage>
        <taxon>Eukaryota</taxon>
        <taxon>Metazoa</taxon>
        <taxon>Chordata</taxon>
        <taxon>Craniata</taxon>
        <taxon>Vertebrata</taxon>
        <taxon>Euteleostomi</taxon>
        <taxon>Mammalia</taxon>
        <taxon>Eutheria</taxon>
        <taxon>Euarchontoglires</taxon>
        <taxon>Primates</taxon>
        <taxon>Haplorrhini</taxon>
        <taxon>Catarrhini</taxon>
        <taxon>Cercopithecidae</taxon>
        <taxon>Cercopithecinae</taxon>
        <taxon>Macaca</taxon>
    </lineage>
</organism>